<dbReference type="PANTHER" id="PTHR30590:SF2">
    <property type="entry name" value="INNER MEMBRANE PROTEIN"/>
    <property type="match status" value="1"/>
</dbReference>
<organism evidence="3 4">
    <name type="scientific">Marivirga lumbricoides</name>
    <dbReference type="NCBI Taxonomy" id="1046115"/>
    <lineage>
        <taxon>Bacteria</taxon>
        <taxon>Pseudomonadati</taxon>
        <taxon>Bacteroidota</taxon>
        <taxon>Cytophagia</taxon>
        <taxon>Cytophagales</taxon>
        <taxon>Marivirgaceae</taxon>
        <taxon>Marivirga</taxon>
    </lineage>
</organism>
<feature type="transmembrane region" description="Helical" evidence="1">
    <location>
        <begin position="103"/>
        <end position="121"/>
    </location>
</feature>
<keyword evidence="1" id="KW-1133">Transmembrane helix</keyword>
<feature type="transmembrane region" description="Helical" evidence="1">
    <location>
        <begin position="306"/>
        <end position="331"/>
    </location>
</feature>
<comment type="caution">
    <text evidence="3">The sequence shown here is derived from an EMBL/GenBank/DDBJ whole genome shotgun (WGS) entry which is preliminary data.</text>
</comment>
<dbReference type="InterPro" id="IPR052529">
    <property type="entry name" value="Bact_Transport_Assoc"/>
</dbReference>
<gene>
    <name evidence="3" type="ORF">C9994_13255</name>
</gene>
<reference evidence="3 4" key="1">
    <citation type="submission" date="2018-03" db="EMBL/GenBank/DDBJ databases">
        <title>Cross-interface Injection: A General Nanoliter Liquid Handling Method Applied to Single Cells Genome Amplification Automated Nanoliter Liquid Handling Applied to Single Cell Multiple Displacement Amplification.</title>
        <authorList>
            <person name="Yun J."/>
            <person name="Xu P."/>
            <person name="Xu J."/>
            <person name="Dai X."/>
            <person name="Wang Y."/>
            <person name="Zheng X."/>
            <person name="Cao C."/>
            <person name="Yi Q."/>
            <person name="Zhu Y."/>
            <person name="Wang L."/>
            <person name="Dong Z."/>
            <person name="Huang Y."/>
            <person name="Huang L."/>
            <person name="Du W."/>
        </authorList>
    </citation>
    <scope>NUCLEOTIDE SEQUENCE [LARGE SCALE GENOMIC DNA]</scope>
    <source>
        <strain evidence="3 4">Z-D1-2</strain>
    </source>
</reference>
<keyword evidence="1" id="KW-0812">Transmembrane</keyword>
<feature type="transmembrane region" description="Helical" evidence="1">
    <location>
        <begin position="272"/>
        <end position="294"/>
    </location>
</feature>
<feature type="transmembrane region" description="Helical" evidence="1">
    <location>
        <begin position="62"/>
        <end position="91"/>
    </location>
</feature>
<feature type="transmembrane region" description="Helical" evidence="1">
    <location>
        <begin position="351"/>
        <end position="369"/>
    </location>
</feature>
<evidence type="ECO:0000313" key="4">
    <source>
        <dbReference type="Proteomes" id="UP000240608"/>
    </source>
</evidence>
<dbReference type="InterPro" id="IPR007349">
    <property type="entry name" value="DUF418"/>
</dbReference>
<protein>
    <recommendedName>
        <fullName evidence="2">DUF418 domain-containing protein</fullName>
    </recommendedName>
</protein>
<evidence type="ECO:0000313" key="3">
    <source>
        <dbReference type="EMBL" id="PTB93202.1"/>
    </source>
</evidence>
<dbReference type="Proteomes" id="UP000240608">
    <property type="component" value="Unassembled WGS sequence"/>
</dbReference>
<feature type="transmembrane region" description="Helical" evidence="1">
    <location>
        <begin position="149"/>
        <end position="166"/>
    </location>
</feature>
<dbReference type="PANTHER" id="PTHR30590">
    <property type="entry name" value="INNER MEMBRANE PROTEIN"/>
    <property type="match status" value="1"/>
</dbReference>
<accession>A0A2T4DHF9</accession>
<feature type="transmembrane region" description="Helical" evidence="1">
    <location>
        <begin position="239"/>
        <end position="260"/>
    </location>
</feature>
<feature type="transmembrane region" description="Helical" evidence="1">
    <location>
        <begin position="381"/>
        <end position="400"/>
    </location>
</feature>
<feature type="domain" description="DUF418" evidence="2">
    <location>
        <begin position="258"/>
        <end position="418"/>
    </location>
</feature>
<name>A0A2T4DHF9_9BACT</name>
<sequence length="421" mass="49779">MNNLKGQILPTQSSERISSLDFLRGIAILGILLINIESFSYPNPWSSYSYGFSSSLDHTTRFWVYFLAQGKFFSMFTLLFGVGFCIFLERLEKKNLGLKAMDIYSRILLWLFIIGVLHAYFVWDGDVLYHYAICGFLLIPFRSFKVKSLILALIIPVGFLLFNSFQSTVSTKSQYNAYKKSLLVEKNLRSEEDTKNIEKWKNRTKKGVADLSEIVNHRSSYLSSISENSNHTKVHKGEVLYTGILYRTIIMMLLGIILYRMGIFQNYHSVRFYWPATLVILAIALIINYFRYYHWTFEYFNPVRNIWVSFLFTFPKEILGLAYILLFNGIYQKFLQRFSFKPLSKLGKMALTNYLLQSIICGFIFYGYGFNQFNVHSRTELLIFIPFIWIFLIVFSWLWMKHFQYGPLEYVWRKLTYRNFN</sequence>
<evidence type="ECO:0000259" key="2">
    <source>
        <dbReference type="Pfam" id="PF04235"/>
    </source>
</evidence>
<evidence type="ECO:0000256" key="1">
    <source>
        <dbReference type="SAM" id="Phobius"/>
    </source>
</evidence>
<proteinExistence type="predicted"/>
<keyword evidence="1" id="KW-0472">Membrane</keyword>
<dbReference type="EMBL" id="PYVU01000177">
    <property type="protein sequence ID" value="PTB93202.1"/>
    <property type="molecule type" value="Genomic_DNA"/>
</dbReference>
<dbReference type="AlphaFoldDB" id="A0A2T4DHF9"/>
<feature type="transmembrane region" description="Helical" evidence="1">
    <location>
        <begin position="21"/>
        <end position="42"/>
    </location>
</feature>
<dbReference type="Pfam" id="PF04235">
    <property type="entry name" value="DUF418"/>
    <property type="match status" value="1"/>
</dbReference>